<evidence type="ECO:0000313" key="3">
    <source>
        <dbReference type="Proteomes" id="UP000190961"/>
    </source>
</evidence>
<keyword evidence="3" id="KW-1185">Reference proteome</keyword>
<gene>
    <name evidence="2" type="ORF">SAMN05660236_3823</name>
</gene>
<dbReference type="Proteomes" id="UP000190961">
    <property type="component" value="Unassembled WGS sequence"/>
</dbReference>
<proteinExistence type="predicted"/>
<dbReference type="Pfam" id="PF13858">
    <property type="entry name" value="DUF4199"/>
    <property type="match status" value="1"/>
</dbReference>
<protein>
    <recommendedName>
        <fullName evidence="4">DUF4199 domain-containing protein</fullName>
    </recommendedName>
</protein>
<dbReference type="EMBL" id="FUZU01000002">
    <property type="protein sequence ID" value="SKC78855.1"/>
    <property type="molecule type" value="Genomic_DNA"/>
</dbReference>
<dbReference type="OrthoDB" id="963633at2"/>
<accession>A0A1T5LSM2</accession>
<sequence>MNRSPLLKISVRYGLVAGVLTFILLVALYYIGRHPLMIAPYLDFRILLYGIFIFFSLKEIRDYYQNGELYFWQGMIGGGIVVLLADSISSVGLTAFGSFEKDFIASYVKLMSQYLNTFSKEDIERIGKEVFERNLNQLPTTNISVLAMTYFVQGLAIGFFVSIILSVIVRRQPKN</sequence>
<feature type="transmembrane region" description="Helical" evidence="1">
    <location>
        <begin position="143"/>
        <end position="169"/>
    </location>
</feature>
<name>A0A1T5LSM2_9BACT</name>
<organism evidence="2 3">
    <name type="scientific">Ohtaekwangia koreensis</name>
    <dbReference type="NCBI Taxonomy" id="688867"/>
    <lineage>
        <taxon>Bacteria</taxon>
        <taxon>Pseudomonadati</taxon>
        <taxon>Bacteroidota</taxon>
        <taxon>Cytophagia</taxon>
        <taxon>Cytophagales</taxon>
        <taxon>Fulvivirgaceae</taxon>
        <taxon>Ohtaekwangia</taxon>
    </lineage>
</organism>
<dbReference type="RefSeq" id="WP_079688328.1">
    <property type="nucleotide sequence ID" value="NZ_FUZU01000002.1"/>
</dbReference>
<evidence type="ECO:0008006" key="4">
    <source>
        <dbReference type="Google" id="ProtNLM"/>
    </source>
</evidence>
<feature type="transmembrane region" description="Helical" evidence="1">
    <location>
        <begin position="12"/>
        <end position="32"/>
    </location>
</feature>
<feature type="transmembrane region" description="Helical" evidence="1">
    <location>
        <begin position="69"/>
        <end position="93"/>
    </location>
</feature>
<dbReference type="AlphaFoldDB" id="A0A1T5LSM2"/>
<feature type="transmembrane region" description="Helical" evidence="1">
    <location>
        <begin position="38"/>
        <end position="57"/>
    </location>
</feature>
<reference evidence="2 3" key="1">
    <citation type="submission" date="2017-02" db="EMBL/GenBank/DDBJ databases">
        <authorList>
            <person name="Peterson S.W."/>
        </authorList>
    </citation>
    <scope>NUCLEOTIDE SEQUENCE [LARGE SCALE GENOMIC DNA]</scope>
    <source>
        <strain evidence="2 3">DSM 25262</strain>
    </source>
</reference>
<evidence type="ECO:0000313" key="2">
    <source>
        <dbReference type="EMBL" id="SKC78855.1"/>
    </source>
</evidence>
<keyword evidence="1" id="KW-1133">Transmembrane helix</keyword>
<dbReference type="STRING" id="688867.SAMN05660236_3823"/>
<evidence type="ECO:0000256" key="1">
    <source>
        <dbReference type="SAM" id="Phobius"/>
    </source>
</evidence>
<keyword evidence="1" id="KW-0472">Membrane</keyword>
<dbReference type="InterPro" id="IPR025250">
    <property type="entry name" value="DUF4199"/>
</dbReference>
<keyword evidence="1" id="KW-0812">Transmembrane</keyword>